<comment type="caution">
    <text evidence="1">The sequence shown here is derived from an EMBL/GenBank/DDBJ whole genome shotgun (WGS) entry which is preliminary data.</text>
</comment>
<dbReference type="OrthoDB" id="3078657at2"/>
<name>B7WRI0_COMTK</name>
<organism evidence="1 2">
    <name type="scientific">Comamonas testosteroni (strain DSM 14576 / KF-1)</name>
    <name type="common">Pseudomonas testosteroni</name>
    <dbReference type="NCBI Taxonomy" id="399795"/>
    <lineage>
        <taxon>Bacteria</taxon>
        <taxon>Pseudomonadati</taxon>
        <taxon>Pseudomonadota</taxon>
        <taxon>Betaproteobacteria</taxon>
        <taxon>Burkholderiales</taxon>
        <taxon>Comamonadaceae</taxon>
        <taxon>Comamonas</taxon>
    </lineage>
</organism>
<dbReference type="RefSeq" id="WP_003054576.1">
    <property type="nucleotide sequence ID" value="NZ_AAUJ02000001.1"/>
</dbReference>
<evidence type="ECO:0000313" key="2">
    <source>
        <dbReference type="Proteomes" id="UP000003039"/>
    </source>
</evidence>
<dbReference type="AlphaFoldDB" id="B7WRI0"/>
<reference evidence="1 2" key="1">
    <citation type="journal article" date="2004" name="Appl. Environ. Microbiol.">
        <title>Mineralization of individual congeners of linear alkylbenzenesulfonate by defined pairs of heterotrophic bacteria.</title>
        <authorList>
            <person name="Schleheck D."/>
            <person name="Knepper T.P."/>
            <person name="Fischer K."/>
            <person name="Cook A.M."/>
        </authorList>
    </citation>
    <scope>NUCLEOTIDE SEQUENCE [LARGE SCALE GENOMIC DNA]</scope>
    <source>
        <strain evidence="2">DSM 14576 / KF-1</strain>
    </source>
</reference>
<gene>
    <name evidence="1" type="ORF">CtesDRAFT_PD2111</name>
</gene>
<dbReference type="Proteomes" id="UP000003039">
    <property type="component" value="Unassembled WGS sequence"/>
</dbReference>
<sequence length="83" mass="9322">MSDWDFLHDMHNEGYSADEIADAAALGYAPWQAKHISFGAQSKKMSIEKNPAVAETLSQIEKAIKAMEMLRQAEILKRPQFLA</sequence>
<accession>B7WRI0</accession>
<evidence type="ECO:0000313" key="1">
    <source>
        <dbReference type="EMBL" id="EED67165.1"/>
    </source>
</evidence>
<proteinExistence type="predicted"/>
<protein>
    <submittedName>
        <fullName evidence="1">Uncharacterized protein</fullName>
    </submittedName>
</protein>
<dbReference type="EMBL" id="AAUJ02000001">
    <property type="protein sequence ID" value="EED67165.1"/>
    <property type="molecule type" value="Genomic_DNA"/>
</dbReference>